<gene>
    <name evidence="7" type="primary">serA_1</name>
    <name evidence="7" type="ORF">RS86_00655</name>
</gene>
<evidence type="ECO:0000313" key="7">
    <source>
        <dbReference type="EMBL" id="KJL34778.1"/>
    </source>
</evidence>
<keyword evidence="8" id="KW-1185">Reference proteome</keyword>
<dbReference type="SUPFAM" id="SSF52283">
    <property type="entry name" value="Formate/glycerate dehydrogenase catalytic domain-like"/>
    <property type="match status" value="1"/>
</dbReference>
<dbReference type="GO" id="GO:0051287">
    <property type="term" value="F:NAD binding"/>
    <property type="evidence" value="ECO:0007669"/>
    <property type="project" value="InterPro"/>
</dbReference>
<sequence>MGGRIRARLVMEERRRGDVYPEDVLAGIDAAVTLVRPFLTAEELAAQPDALADVEVLLTGWGAPVVDARLLEHAPHLRAVLHGAGSVKHLISPDAWRRGITVVSAAAANADPVAEIAAAQIVLAARGVHAARRRYRAERRRAAADAASGARGRTVGLVALGEIGRRVAERLRGSGFRLVAADPFAQSEDAAALGVELVELDELFAIADVVSLHAPLLDATTGMIDARLLRRMPERATLVNTARGALIREEDLIEVWRERPDLTALLDVTVDEPPRADSPLWGLENVELTPHVAGSMGEDRAAMGRLVAEELARFATGQPLRHRVDPAALDRIA</sequence>
<dbReference type="PANTHER" id="PTHR42789">
    <property type="entry name" value="D-ISOMER SPECIFIC 2-HYDROXYACID DEHYDROGENASE FAMILY PROTEIN (AFU_ORTHOLOGUE AFUA_6G10090)"/>
    <property type="match status" value="1"/>
</dbReference>
<dbReference type="InterPro" id="IPR006139">
    <property type="entry name" value="D-isomer_2_OHA_DH_cat_dom"/>
</dbReference>
<comment type="similarity">
    <text evidence="1 4">Belongs to the D-isomer specific 2-hydroxyacid dehydrogenase family.</text>
</comment>
<evidence type="ECO:0000313" key="8">
    <source>
        <dbReference type="Proteomes" id="UP000033740"/>
    </source>
</evidence>
<dbReference type="PROSITE" id="PS00670">
    <property type="entry name" value="D_2_HYDROXYACID_DH_2"/>
    <property type="match status" value="1"/>
</dbReference>
<dbReference type="PANTHER" id="PTHR42789:SF1">
    <property type="entry name" value="D-ISOMER SPECIFIC 2-HYDROXYACID DEHYDROGENASE FAMILY PROTEIN (AFU_ORTHOLOGUE AFUA_6G10090)"/>
    <property type="match status" value="1"/>
</dbReference>
<dbReference type="AlphaFoldDB" id="A0A0F0LNQ9"/>
<dbReference type="STRING" id="582680.RS86_00655"/>
<evidence type="ECO:0000259" key="6">
    <source>
        <dbReference type="Pfam" id="PF02826"/>
    </source>
</evidence>
<feature type="domain" description="D-isomer specific 2-hydroxyacid dehydrogenase NAD-binding" evidence="6">
    <location>
        <begin position="120"/>
        <end position="293"/>
    </location>
</feature>
<dbReference type="RefSeq" id="WP_045270786.1">
    <property type="nucleotide sequence ID" value="NZ_JYIX01000025.1"/>
</dbReference>
<dbReference type="Pfam" id="PF02826">
    <property type="entry name" value="2-Hacid_dh_C"/>
    <property type="match status" value="1"/>
</dbReference>
<dbReference type="InterPro" id="IPR029753">
    <property type="entry name" value="D-isomer_DH_CS"/>
</dbReference>
<dbReference type="InterPro" id="IPR050857">
    <property type="entry name" value="D-2-hydroxyacid_DH"/>
</dbReference>
<dbReference type="Pfam" id="PF00389">
    <property type="entry name" value="2-Hacid_dh"/>
    <property type="match status" value="1"/>
</dbReference>
<proteinExistence type="inferred from homology"/>
<dbReference type="Proteomes" id="UP000033740">
    <property type="component" value="Unassembled WGS sequence"/>
</dbReference>
<protein>
    <submittedName>
        <fullName evidence="7">D-3-phosphoglycerate dehydrogenase</fullName>
        <ecNumber evidence="7">1.1.1.95</ecNumber>
    </submittedName>
</protein>
<keyword evidence="3" id="KW-0520">NAD</keyword>
<accession>A0A0F0LNQ9</accession>
<evidence type="ECO:0000256" key="2">
    <source>
        <dbReference type="ARBA" id="ARBA00023002"/>
    </source>
</evidence>
<dbReference type="SUPFAM" id="SSF51735">
    <property type="entry name" value="NAD(P)-binding Rossmann-fold domains"/>
    <property type="match status" value="1"/>
</dbReference>
<dbReference type="PATRIC" id="fig|582680.6.peg.679"/>
<dbReference type="InterPro" id="IPR036291">
    <property type="entry name" value="NAD(P)-bd_dom_sf"/>
</dbReference>
<dbReference type="InterPro" id="IPR006140">
    <property type="entry name" value="D-isomer_DH_NAD-bd"/>
</dbReference>
<dbReference type="CDD" id="cd12167">
    <property type="entry name" value="2-Hacid_dh_8"/>
    <property type="match status" value="1"/>
</dbReference>
<dbReference type="GO" id="GO:0004617">
    <property type="term" value="F:phosphoglycerate dehydrogenase activity"/>
    <property type="evidence" value="ECO:0007669"/>
    <property type="project" value="UniProtKB-EC"/>
</dbReference>
<comment type="caution">
    <text evidence="7">The sequence shown here is derived from an EMBL/GenBank/DDBJ whole genome shotgun (WGS) entry which is preliminary data.</text>
</comment>
<evidence type="ECO:0000259" key="5">
    <source>
        <dbReference type="Pfam" id="PF00389"/>
    </source>
</evidence>
<dbReference type="EC" id="1.1.1.95" evidence="7"/>
<feature type="domain" description="D-isomer specific 2-hydroxyacid dehydrogenase catalytic" evidence="5">
    <location>
        <begin position="49"/>
        <end position="324"/>
    </location>
</feature>
<organism evidence="7 8">
    <name type="scientific">Microbacterium azadirachtae</name>
    <dbReference type="NCBI Taxonomy" id="582680"/>
    <lineage>
        <taxon>Bacteria</taxon>
        <taxon>Bacillati</taxon>
        <taxon>Actinomycetota</taxon>
        <taxon>Actinomycetes</taxon>
        <taxon>Micrococcales</taxon>
        <taxon>Microbacteriaceae</taxon>
        <taxon>Microbacterium</taxon>
    </lineage>
</organism>
<keyword evidence="2 4" id="KW-0560">Oxidoreductase</keyword>
<evidence type="ECO:0000256" key="4">
    <source>
        <dbReference type="RuleBase" id="RU003719"/>
    </source>
</evidence>
<evidence type="ECO:0000256" key="1">
    <source>
        <dbReference type="ARBA" id="ARBA00005854"/>
    </source>
</evidence>
<evidence type="ECO:0000256" key="3">
    <source>
        <dbReference type="ARBA" id="ARBA00023027"/>
    </source>
</evidence>
<reference evidence="7 8" key="1">
    <citation type="submission" date="2015-02" db="EMBL/GenBank/DDBJ databases">
        <title>Draft genome sequences of ten Microbacterium spp. with emphasis on heavy metal contaminated environments.</title>
        <authorList>
            <person name="Corretto E."/>
        </authorList>
    </citation>
    <scope>NUCLEOTIDE SEQUENCE [LARGE SCALE GENOMIC DNA]</scope>
    <source>
        <strain evidence="7 8">ARN176</strain>
    </source>
</reference>
<name>A0A0F0LNQ9_9MICO</name>
<dbReference type="EMBL" id="JYIX01000025">
    <property type="protein sequence ID" value="KJL34778.1"/>
    <property type="molecule type" value="Genomic_DNA"/>
</dbReference>
<dbReference type="Gene3D" id="3.40.50.720">
    <property type="entry name" value="NAD(P)-binding Rossmann-like Domain"/>
    <property type="match status" value="2"/>
</dbReference>